<dbReference type="Proteomes" id="UP001165960">
    <property type="component" value="Unassembled WGS sequence"/>
</dbReference>
<evidence type="ECO:0000313" key="1">
    <source>
        <dbReference type="EMBL" id="KAJ9085511.1"/>
    </source>
</evidence>
<reference evidence="1" key="1">
    <citation type="submission" date="2022-04" db="EMBL/GenBank/DDBJ databases">
        <title>Genome of the entomopathogenic fungus Entomophthora muscae.</title>
        <authorList>
            <person name="Elya C."/>
            <person name="Lovett B.R."/>
            <person name="Lee E."/>
            <person name="Macias A.M."/>
            <person name="Hajek A.E."/>
            <person name="De Bivort B.L."/>
            <person name="Kasson M.T."/>
            <person name="De Fine Licht H.H."/>
            <person name="Stajich J.E."/>
        </authorList>
    </citation>
    <scope>NUCLEOTIDE SEQUENCE</scope>
    <source>
        <strain evidence="1">Berkeley</strain>
    </source>
</reference>
<sequence>MDPERLSAILSYTSNLMNMASLLSGLLVITIVMFVRWVDKRLLGRLSLRLALAISITDVLRAIAILINKIFHISGTFCTILALSIPWLTLVYIFLAVSIALNLQLVILKGKPFRKKWEPYYWGLVFFSSTLIIIFPLVSGRFGYDRVYNHCTYRDSQTSETYNWKVATQIFWILAGCMYCGIVVIMTIFRVKAKKIPIDNLSAQAKPDNSTGSHPFSFEEQKDIRPKLERLIRSITLYCTVPIVTHTGFCILTIHNHFTGEHNPVFMFWSVIGLGLPGTLNFIVFLMDPSLSAAVLILRRRGVIGGVNYRKKKTSSTPLYLRSSINNILMNHQSLMPKSNADYQVLAGHGQLLSPGIMKEHSIPPRGVSSLKEELTNPEVSRSRISNQYRASHHTTSKHISTRHVSTPNPTPEPEMPQAEPEDMSFKPSRPPTISRPISTKNATFRTMKTASSMDFLTEDLDYSLGQVNFNPISDASSSFNFPPPPRFPPTNSVFFSATQNHDGFTANRSSAVFRSDPESEGFNLPFATSQVISSTPNRTSITSAKTTSTRLPGILNSIYYAFPQLATKEDSRPESAQSLPDKQYIHPEMDPSELGALLYDETETLPLFYEELFRGL</sequence>
<proteinExistence type="predicted"/>
<keyword evidence="2" id="KW-1185">Reference proteome</keyword>
<name>A0ACC2UG61_9FUNG</name>
<gene>
    <name evidence="1" type="ORF">DSO57_1013165</name>
</gene>
<evidence type="ECO:0000313" key="2">
    <source>
        <dbReference type="Proteomes" id="UP001165960"/>
    </source>
</evidence>
<organism evidence="1 2">
    <name type="scientific">Entomophthora muscae</name>
    <dbReference type="NCBI Taxonomy" id="34485"/>
    <lineage>
        <taxon>Eukaryota</taxon>
        <taxon>Fungi</taxon>
        <taxon>Fungi incertae sedis</taxon>
        <taxon>Zoopagomycota</taxon>
        <taxon>Entomophthoromycotina</taxon>
        <taxon>Entomophthoromycetes</taxon>
        <taxon>Entomophthorales</taxon>
        <taxon>Entomophthoraceae</taxon>
        <taxon>Entomophthora</taxon>
    </lineage>
</organism>
<comment type="caution">
    <text evidence="1">The sequence shown here is derived from an EMBL/GenBank/DDBJ whole genome shotgun (WGS) entry which is preliminary data.</text>
</comment>
<accession>A0ACC2UG61</accession>
<protein>
    <submittedName>
        <fullName evidence="1">Uncharacterized protein</fullName>
    </submittedName>
</protein>
<dbReference type="EMBL" id="QTSX02000758">
    <property type="protein sequence ID" value="KAJ9085511.1"/>
    <property type="molecule type" value="Genomic_DNA"/>
</dbReference>